<dbReference type="InterPro" id="IPR028939">
    <property type="entry name" value="P5C_Rdtase_cat_N"/>
</dbReference>
<reference evidence="3 4" key="2">
    <citation type="journal article" date="2016" name="Int. J. Syst. Evol. Microbiol.">
        <title>Paenibacillus bovis sp. nov., isolated from raw yak (Bos grunniens) milk.</title>
        <authorList>
            <person name="Gao C."/>
            <person name="Han J."/>
            <person name="Liu Z."/>
            <person name="Xu X."/>
            <person name="Hang F."/>
            <person name="Wu Z."/>
        </authorList>
    </citation>
    <scope>NUCLEOTIDE SEQUENCE [LARGE SCALE GENOMIC DNA]</scope>
    <source>
        <strain evidence="3 4">BD3526</strain>
    </source>
</reference>
<accession>A0A172ZNF1</accession>
<keyword evidence="1" id="KW-0560">Oxidoreductase</keyword>
<evidence type="ECO:0000313" key="4">
    <source>
        <dbReference type="Proteomes" id="UP000078148"/>
    </source>
</evidence>
<dbReference type="GO" id="GO:0016491">
    <property type="term" value="F:oxidoreductase activity"/>
    <property type="evidence" value="ECO:0007669"/>
    <property type="project" value="UniProtKB-KW"/>
</dbReference>
<dbReference type="SUPFAM" id="SSF51735">
    <property type="entry name" value="NAD(P)-binding Rossmann-fold domains"/>
    <property type="match status" value="1"/>
</dbReference>
<proteinExistence type="predicted"/>
<keyword evidence="4" id="KW-1185">Reference proteome</keyword>
<dbReference type="PANTHER" id="PTHR14239">
    <property type="entry name" value="DUDULIN-RELATED"/>
    <property type="match status" value="1"/>
</dbReference>
<dbReference type="Pfam" id="PF03807">
    <property type="entry name" value="F420_oxidored"/>
    <property type="match status" value="1"/>
</dbReference>
<evidence type="ECO:0000313" key="3">
    <source>
        <dbReference type="EMBL" id="ANF98740.1"/>
    </source>
</evidence>
<evidence type="ECO:0000256" key="1">
    <source>
        <dbReference type="ARBA" id="ARBA00023002"/>
    </source>
</evidence>
<dbReference type="PANTHER" id="PTHR14239:SF10">
    <property type="entry name" value="REDUCTASE"/>
    <property type="match status" value="1"/>
</dbReference>
<dbReference type="InterPro" id="IPR051267">
    <property type="entry name" value="STEAP_metalloreductase"/>
</dbReference>
<dbReference type="AlphaFoldDB" id="A0A172ZNF1"/>
<protein>
    <submittedName>
        <fullName evidence="3">NADP oxidoreductase</fullName>
    </submittedName>
</protein>
<gene>
    <name evidence="3" type="ORF">AR543_10010</name>
</gene>
<reference evidence="4" key="1">
    <citation type="submission" date="2015-10" db="EMBL/GenBank/DDBJ databases">
        <title>Genome of Paenibacillus bovis sp. nov.</title>
        <authorList>
            <person name="Wu Z."/>
            <person name="Gao C."/>
            <person name="Liu Z."/>
            <person name="Zheng H."/>
        </authorList>
    </citation>
    <scope>NUCLEOTIDE SEQUENCE [LARGE SCALE GENOMIC DNA]</scope>
    <source>
        <strain evidence="4">BD3526</strain>
    </source>
</reference>
<name>A0A172ZNF1_9BACL</name>
<dbReference type="KEGG" id="pbv:AR543_10010"/>
<sequence length="244" mass="25515">MTTAVIGTGNIGSELARVLARGGEDLILANSRGPETITDLASELGARAMSTADAIAAADVVVLSIPFVAIPSLVETLGQAPASTIIVDMSNYYPEATGVIKGIEGTASDSSWLSEQIGRPIVKAWNTIFSRSLALKGTTAGAPDRIALPVAGDDPAAKKIVMQLVSVTGFEPVDAGDLAESWRMEPGSPVYCTDLDADALRSALARADRSRHAHDRMAGAQAIYDPETGMDMVRGVQVYRDITS</sequence>
<organism evidence="3 4">
    <name type="scientific">Paenibacillus bovis</name>
    <dbReference type="NCBI Taxonomy" id="1616788"/>
    <lineage>
        <taxon>Bacteria</taxon>
        <taxon>Bacillati</taxon>
        <taxon>Bacillota</taxon>
        <taxon>Bacilli</taxon>
        <taxon>Bacillales</taxon>
        <taxon>Paenibacillaceae</taxon>
        <taxon>Paenibacillus</taxon>
    </lineage>
</organism>
<dbReference type="STRING" id="1616788.AR543_10010"/>
<evidence type="ECO:0000259" key="2">
    <source>
        <dbReference type="Pfam" id="PF03807"/>
    </source>
</evidence>
<dbReference type="EMBL" id="CP013023">
    <property type="protein sequence ID" value="ANF98740.1"/>
    <property type="molecule type" value="Genomic_DNA"/>
</dbReference>
<feature type="domain" description="Pyrroline-5-carboxylate reductase catalytic N-terminal" evidence="2">
    <location>
        <begin position="4"/>
        <end position="92"/>
    </location>
</feature>
<dbReference type="InterPro" id="IPR036291">
    <property type="entry name" value="NAD(P)-bd_dom_sf"/>
</dbReference>
<dbReference type="Proteomes" id="UP000078148">
    <property type="component" value="Chromosome"/>
</dbReference>
<dbReference type="Gene3D" id="3.40.50.720">
    <property type="entry name" value="NAD(P)-binding Rossmann-like Domain"/>
    <property type="match status" value="1"/>
</dbReference>